<evidence type="ECO:0000313" key="2">
    <source>
        <dbReference type="EMBL" id="DAF98535.1"/>
    </source>
</evidence>
<name>A0A8S5UVM7_9CAUD</name>
<evidence type="ECO:0000256" key="1">
    <source>
        <dbReference type="SAM" id="MobiDB-lite"/>
    </source>
</evidence>
<organism evidence="2">
    <name type="scientific">Siphoviridae sp. ctLKg7</name>
    <dbReference type="NCBI Taxonomy" id="2825452"/>
    <lineage>
        <taxon>Viruses</taxon>
        <taxon>Duplodnaviria</taxon>
        <taxon>Heunggongvirae</taxon>
        <taxon>Uroviricota</taxon>
        <taxon>Caudoviricetes</taxon>
    </lineage>
</organism>
<proteinExistence type="predicted"/>
<accession>A0A8S5UVM7</accession>
<sequence>MTTSGTTLMLPRTSGRFTASTSTAATGFASWRHCLSAFLTSPGRCTGRSSWVGRSGSATPPTRRGLTP</sequence>
<protein>
    <submittedName>
        <fullName evidence="2">Uncharacterized protein</fullName>
    </submittedName>
</protein>
<feature type="region of interest" description="Disordered" evidence="1">
    <location>
        <begin position="46"/>
        <end position="68"/>
    </location>
</feature>
<reference evidence="2" key="1">
    <citation type="journal article" date="2021" name="Proc. Natl. Acad. Sci. U.S.A.">
        <title>A Catalog of Tens of Thousands of Viruses from Human Metagenomes Reveals Hidden Associations with Chronic Diseases.</title>
        <authorList>
            <person name="Tisza M.J."/>
            <person name="Buck C.B."/>
        </authorList>
    </citation>
    <scope>NUCLEOTIDE SEQUENCE</scope>
    <source>
        <strain evidence="2">CtLKg7</strain>
    </source>
</reference>
<dbReference type="EMBL" id="BK016149">
    <property type="protein sequence ID" value="DAF98535.1"/>
    <property type="molecule type" value="Genomic_DNA"/>
</dbReference>